<dbReference type="EMBL" id="KV878129">
    <property type="protein sequence ID" value="OJJ02648.1"/>
    <property type="molecule type" value="Genomic_DNA"/>
</dbReference>
<dbReference type="GeneID" id="63731510"/>
<name>A0A1L9PMA3_ASPVE</name>
<organism evidence="1 2">
    <name type="scientific">Aspergillus versicolor CBS 583.65</name>
    <dbReference type="NCBI Taxonomy" id="1036611"/>
    <lineage>
        <taxon>Eukaryota</taxon>
        <taxon>Fungi</taxon>
        <taxon>Dikarya</taxon>
        <taxon>Ascomycota</taxon>
        <taxon>Pezizomycotina</taxon>
        <taxon>Eurotiomycetes</taxon>
        <taxon>Eurotiomycetidae</taxon>
        <taxon>Eurotiales</taxon>
        <taxon>Aspergillaceae</taxon>
        <taxon>Aspergillus</taxon>
        <taxon>Aspergillus subgen. Nidulantes</taxon>
    </lineage>
</organism>
<accession>A0A1L9PMA3</accession>
<protein>
    <submittedName>
        <fullName evidence="1">Uncharacterized protein</fullName>
    </submittedName>
</protein>
<proteinExistence type="predicted"/>
<gene>
    <name evidence="1" type="ORF">ASPVEDRAFT_686655</name>
</gene>
<reference evidence="2" key="1">
    <citation type="journal article" date="2017" name="Genome Biol.">
        <title>Comparative genomics reveals high biological diversity and specific adaptations in the industrially and medically important fungal genus Aspergillus.</title>
        <authorList>
            <person name="de Vries R.P."/>
            <person name="Riley R."/>
            <person name="Wiebenga A."/>
            <person name="Aguilar-Osorio G."/>
            <person name="Amillis S."/>
            <person name="Uchima C.A."/>
            <person name="Anderluh G."/>
            <person name="Asadollahi M."/>
            <person name="Askin M."/>
            <person name="Barry K."/>
            <person name="Battaglia E."/>
            <person name="Bayram O."/>
            <person name="Benocci T."/>
            <person name="Braus-Stromeyer S.A."/>
            <person name="Caldana C."/>
            <person name="Canovas D."/>
            <person name="Cerqueira G.C."/>
            <person name="Chen F."/>
            <person name="Chen W."/>
            <person name="Choi C."/>
            <person name="Clum A."/>
            <person name="Dos Santos R.A."/>
            <person name="Damasio A.R."/>
            <person name="Diallinas G."/>
            <person name="Emri T."/>
            <person name="Fekete E."/>
            <person name="Flipphi M."/>
            <person name="Freyberg S."/>
            <person name="Gallo A."/>
            <person name="Gournas C."/>
            <person name="Habgood R."/>
            <person name="Hainaut M."/>
            <person name="Harispe M.L."/>
            <person name="Henrissat B."/>
            <person name="Hilden K.S."/>
            <person name="Hope R."/>
            <person name="Hossain A."/>
            <person name="Karabika E."/>
            <person name="Karaffa L."/>
            <person name="Karanyi Z."/>
            <person name="Krasevec N."/>
            <person name="Kuo A."/>
            <person name="Kusch H."/>
            <person name="LaButti K."/>
            <person name="Lagendijk E.L."/>
            <person name="Lapidus A."/>
            <person name="Levasseur A."/>
            <person name="Lindquist E."/>
            <person name="Lipzen A."/>
            <person name="Logrieco A.F."/>
            <person name="MacCabe A."/>
            <person name="Maekelae M.R."/>
            <person name="Malavazi I."/>
            <person name="Melin P."/>
            <person name="Meyer V."/>
            <person name="Mielnichuk N."/>
            <person name="Miskei M."/>
            <person name="Molnar A.P."/>
            <person name="Mule G."/>
            <person name="Ngan C.Y."/>
            <person name="Orejas M."/>
            <person name="Orosz E."/>
            <person name="Ouedraogo J.P."/>
            <person name="Overkamp K.M."/>
            <person name="Park H.-S."/>
            <person name="Perrone G."/>
            <person name="Piumi F."/>
            <person name="Punt P.J."/>
            <person name="Ram A.F."/>
            <person name="Ramon A."/>
            <person name="Rauscher S."/>
            <person name="Record E."/>
            <person name="Riano-Pachon D.M."/>
            <person name="Robert V."/>
            <person name="Roehrig J."/>
            <person name="Ruller R."/>
            <person name="Salamov A."/>
            <person name="Salih N.S."/>
            <person name="Samson R.A."/>
            <person name="Sandor E."/>
            <person name="Sanguinetti M."/>
            <person name="Schuetze T."/>
            <person name="Sepcic K."/>
            <person name="Shelest E."/>
            <person name="Sherlock G."/>
            <person name="Sophianopoulou V."/>
            <person name="Squina F.M."/>
            <person name="Sun H."/>
            <person name="Susca A."/>
            <person name="Todd R.B."/>
            <person name="Tsang A."/>
            <person name="Unkles S.E."/>
            <person name="van de Wiele N."/>
            <person name="van Rossen-Uffink D."/>
            <person name="Oliveira J.V."/>
            <person name="Vesth T.C."/>
            <person name="Visser J."/>
            <person name="Yu J.-H."/>
            <person name="Zhou M."/>
            <person name="Andersen M.R."/>
            <person name="Archer D.B."/>
            <person name="Baker S.E."/>
            <person name="Benoit I."/>
            <person name="Brakhage A.A."/>
            <person name="Braus G.H."/>
            <person name="Fischer R."/>
            <person name="Frisvad J.C."/>
            <person name="Goldman G.H."/>
            <person name="Houbraken J."/>
            <person name="Oakley B."/>
            <person name="Pocsi I."/>
            <person name="Scazzocchio C."/>
            <person name="Seiboth B."/>
            <person name="vanKuyk P.A."/>
            <person name="Wortman J."/>
            <person name="Dyer P.S."/>
            <person name="Grigoriev I.V."/>
        </authorList>
    </citation>
    <scope>NUCLEOTIDE SEQUENCE [LARGE SCALE GENOMIC DNA]</scope>
    <source>
        <strain evidence="2">CBS 583.65</strain>
    </source>
</reference>
<evidence type="ECO:0000313" key="1">
    <source>
        <dbReference type="EMBL" id="OJJ02648.1"/>
    </source>
</evidence>
<dbReference type="RefSeq" id="XP_040668410.1">
    <property type="nucleotide sequence ID" value="XM_040815999.1"/>
</dbReference>
<keyword evidence="2" id="KW-1185">Reference proteome</keyword>
<dbReference type="Proteomes" id="UP000184073">
    <property type="component" value="Unassembled WGS sequence"/>
</dbReference>
<dbReference type="AlphaFoldDB" id="A0A1L9PMA3"/>
<sequence length="147" mass="17074">MRFIIRGYTPCLDLTLFLQISTYCSEWILTLKRCSLVPWIPRFETSIHQHRHTLKEIKLTDEVPLLRVQPSQVNEYWCLATLHAPDYLMSARSNGSIRPSDPQQFTLPEQLLPFTPPSFGVHNYQAQVEDRNAHPIQDVGEEELLAE</sequence>
<dbReference type="VEuPathDB" id="FungiDB:ASPVEDRAFT_686655"/>
<evidence type="ECO:0000313" key="2">
    <source>
        <dbReference type="Proteomes" id="UP000184073"/>
    </source>
</evidence>